<dbReference type="GO" id="GO:0008033">
    <property type="term" value="P:tRNA processing"/>
    <property type="evidence" value="ECO:0007669"/>
    <property type="project" value="UniProtKB-KW"/>
</dbReference>
<evidence type="ECO:0000259" key="5">
    <source>
        <dbReference type="Pfam" id="PF01951"/>
    </source>
</evidence>
<evidence type="ECO:0000256" key="4">
    <source>
        <dbReference type="ARBA" id="ARBA00022837"/>
    </source>
</evidence>
<gene>
    <name evidence="6" type="ORF">J4215_05795</name>
</gene>
<dbReference type="InterPro" id="IPR002804">
    <property type="entry name" value="Archease"/>
</dbReference>
<dbReference type="InterPro" id="IPR023572">
    <property type="entry name" value="Archease_dom"/>
</dbReference>
<evidence type="ECO:0000256" key="2">
    <source>
        <dbReference type="ARBA" id="ARBA00022694"/>
    </source>
</evidence>
<feature type="domain" description="Archease" evidence="5">
    <location>
        <begin position="14"/>
        <end position="143"/>
    </location>
</feature>
<proteinExistence type="inferred from homology"/>
<dbReference type="PANTHER" id="PTHR12682:SF11">
    <property type="entry name" value="PROTEIN ARCHEASE"/>
    <property type="match status" value="1"/>
</dbReference>
<keyword evidence="2" id="KW-0819">tRNA processing</keyword>
<organism evidence="6 7">
    <name type="scientific">Candidatus Iainarchaeum sp</name>
    <dbReference type="NCBI Taxonomy" id="3101447"/>
    <lineage>
        <taxon>Archaea</taxon>
        <taxon>Candidatus Iainarchaeota</taxon>
        <taxon>Candidatus Iainarchaeia</taxon>
        <taxon>Candidatus Iainarchaeales</taxon>
        <taxon>Candidatus Iainarchaeaceae</taxon>
        <taxon>Candidatus Iainarchaeum</taxon>
    </lineage>
</organism>
<dbReference type="Proteomes" id="UP000675968">
    <property type="component" value="Unassembled WGS sequence"/>
</dbReference>
<keyword evidence="4" id="KW-0106">Calcium</keyword>
<reference evidence="6" key="2">
    <citation type="submission" date="2021-05" db="EMBL/GenBank/DDBJ databases">
        <title>Protein family content uncovers lineage relationships and bacterial pathway maintenance mechanisms in DPANN archaea.</title>
        <authorList>
            <person name="Castelle C.J."/>
            <person name="Meheust R."/>
            <person name="Jaffe A.L."/>
            <person name="Seitz K."/>
            <person name="Gong X."/>
            <person name="Baker B.J."/>
            <person name="Banfield J.F."/>
        </authorList>
    </citation>
    <scope>NUCLEOTIDE SEQUENCE</scope>
    <source>
        <strain evidence="6">RIFCSPLOWO2_01_FULL_AR10_48_17</strain>
    </source>
</reference>
<protein>
    <submittedName>
        <fullName evidence="6">Archease</fullName>
    </submittedName>
</protein>
<evidence type="ECO:0000256" key="1">
    <source>
        <dbReference type="ARBA" id="ARBA00007963"/>
    </source>
</evidence>
<name>A0A8T4L416_9ARCH</name>
<reference evidence="6" key="1">
    <citation type="submission" date="2021-03" db="EMBL/GenBank/DDBJ databases">
        <authorList>
            <person name="Jaffe A."/>
        </authorList>
    </citation>
    <scope>NUCLEOTIDE SEQUENCE</scope>
    <source>
        <strain evidence="6">RIFCSPLOWO2_01_FULL_AR10_48_17</strain>
    </source>
</reference>
<comment type="similarity">
    <text evidence="1">Belongs to the archease family.</text>
</comment>
<evidence type="ECO:0000256" key="3">
    <source>
        <dbReference type="ARBA" id="ARBA00022723"/>
    </source>
</evidence>
<dbReference type="AlphaFoldDB" id="A0A8T4L416"/>
<dbReference type="PANTHER" id="PTHR12682">
    <property type="entry name" value="ARCHEASE"/>
    <property type="match status" value="1"/>
</dbReference>
<dbReference type="InterPro" id="IPR036820">
    <property type="entry name" value="Archease_dom_sf"/>
</dbReference>
<keyword evidence="3" id="KW-0479">Metal-binding</keyword>
<evidence type="ECO:0000313" key="6">
    <source>
        <dbReference type="EMBL" id="MBS3062068.1"/>
    </source>
</evidence>
<dbReference type="GO" id="GO:0046872">
    <property type="term" value="F:metal ion binding"/>
    <property type="evidence" value="ECO:0007669"/>
    <property type="project" value="UniProtKB-KW"/>
</dbReference>
<dbReference type="Pfam" id="PF01951">
    <property type="entry name" value="Archease"/>
    <property type="match status" value="1"/>
</dbReference>
<comment type="caution">
    <text evidence="6">The sequence shown here is derived from an EMBL/GenBank/DDBJ whole genome shotgun (WGS) entry which is preliminary data.</text>
</comment>
<dbReference type="SUPFAM" id="SSF69819">
    <property type="entry name" value="MTH1598-like"/>
    <property type="match status" value="1"/>
</dbReference>
<dbReference type="EMBL" id="JAGVWC010000012">
    <property type="protein sequence ID" value="MBS3062068.1"/>
    <property type="molecule type" value="Genomic_DNA"/>
</dbReference>
<evidence type="ECO:0000313" key="7">
    <source>
        <dbReference type="Proteomes" id="UP000675968"/>
    </source>
</evidence>
<accession>A0A8T4L416</accession>
<dbReference type="Gene3D" id="3.55.10.10">
    <property type="entry name" value="Archease domain"/>
    <property type="match status" value="1"/>
</dbReference>
<sequence>MATHKELDFIAGEAAFEATGSNLSDLFLHCAEALFHQMAEVKQLRGTKKIVISISGENPELLLHKFLSEIVFLKDFQRVLFKKAAVNVWKLKGKIGVNATLSGQSIEEINSEFVRSDVKAVTFHNLKIITEEKRLKATVVLDI</sequence>